<feature type="region of interest" description="Disordered" evidence="2">
    <location>
        <begin position="125"/>
        <end position="218"/>
    </location>
</feature>
<reference evidence="3" key="1">
    <citation type="journal article" date="2020" name="Stud. Mycol.">
        <title>101 Dothideomycetes genomes: a test case for predicting lifestyles and emergence of pathogens.</title>
        <authorList>
            <person name="Haridas S."/>
            <person name="Albert R."/>
            <person name="Binder M."/>
            <person name="Bloem J."/>
            <person name="Labutti K."/>
            <person name="Salamov A."/>
            <person name="Andreopoulos B."/>
            <person name="Baker S."/>
            <person name="Barry K."/>
            <person name="Bills G."/>
            <person name="Bluhm B."/>
            <person name="Cannon C."/>
            <person name="Castanera R."/>
            <person name="Culley D."/>
            <person name="Daum C."/>
            <person name="Ezra D."/>
            <person name="Gonzalez J."/>
            <person name="Henrissat B."/>
            <person name="Kuo A."/>
            <person name="Liang C."/>
            <person name="Lipzen A."/>
            <person name="Lutzoni F."/>
            <person name="Magnuson J."/>
            <person name="Mondo S."/>
            <person name="Nolan M."/>
            <person name="Ohm R."/>
            <person name="Pangilinan J."/>
            <person name="Park H.-J."/>
            <person name="Ramirez L."/>
            <person name="Alfaro M."/>
            <person name="Sun H."/>
            <person name="Tritt A."/>
            <person name="Yoshinaga Y."/>
            <person name="Zwiers L.-H."/>
            <person name="Turgeon B."/>
            <person name="Goodwin S."/>
            <person name="Spatafora J."/>
            <person name="Crous P."/>
            <person name="Grigoriev I."/>
        </authorList>
    </citation>
    <scope>NUCLEOTIDE SEQUENCE</scope>
    <source>
        <strain evidence="3">CBS 121167</strain>
    </source>
</reference>
<feature type="repeat" description="PPR" evidence="1">
    <location>
        <begin position="601"/>
        <end position="635"/>
    </location>
</feature>
<dbReference type="Gene3D" id="1.25.40.10">
    <property type="entry name" value="Tetratricopeptide repeat domain"/>
    <property type="match status" value="2"/>
</dbReference>
<dbReference type="Pfam" id="PF13041">
    <property type="entry name" value="PPR_2"/>
    <property type="match status" value="1"/>
</dbReference>
<dbReference type="GO" id="GO:0006396">
    <property type="term" value="P:RNA processing"/>
    <property type="evidence" value="ECO:0007669"/>
    <property type="project" value="TreeGrafter"/>
</dbReference>
<dbReference type="InterPro" id="IPR051114">
    <property type="entry name" value="Mito_RNA_Proc_CCM1"/>
</dbReference>
<dbReference type="OrthoDB" id="185373at2759"/>
<dbReference type="GO" id="GO:0005739">
    <property type="term" value="C:mitochondrion"/>
    <property type="evidence" value="ECO:0007669"/>
    <property type="project" value="TreeGrafter"/>
</dbReference>
<feature type="region of interest" description="Disordered" evidence="2">
    <location>
        <begin position="974"/>
        <end position="995"/>
    </location>
</feature>
<evidence type="ECO:0000313" key="3">
    <source>
        <dbReference type="EMBL" id="KAF2136861.1"/>
    </source>
</evidence>
<dbReference type="AlphaFoldDB" id="A0A6A6B2A0"/>
<accession>A0A6A6B2A0</accession>
<dbReference type="GeneID" id="54303996"/>
<dbReference type="PANTHER" id="PTHR47934:SF6">
    <property type="entry name" value="MITOCHONDRIAL GROUP I INTRON SPLICING FACTOR CCM1-RELATED"/>
    <property type="match status" value="1"/>
</dbReference>
<dbReference type="Pfam" id="PF13812">
    <property type="entry name" value="PPR_3"/>
    <property type="match status" value="1"/>
</dbReference>
<dbReference type="InterPro" id="IPR002885">
    <property type="entry name" value="PPR_rpt"/>
</dbReference>
<protein>
    <recommendedName>
        <fullName evidence="5">Pentacotripeptide-repeat region of PRORP domain-containing protein</fullName>
    </recommendedName>
</protein>
<organism evidence="3 4">
    <name type="scientific">Aplosporella prunicola CBS 121167</name>
    <dbReference type="NCBI Taxonomy" id="1176127"/>
    <lineage>
        <taxon>Eukaryota</taxon>
        <taxon>Fungi</taxon>
        <taxon>Dikarya</taxon>
        <taxon>Ascomycota</taxon>
        <taxon>Pezizomycotina</taxon>
        <taxon>Dothideomycetes</taxon>
        <taxon>Dothideomycetes incertae sedis</taxon>
        <taxon>Botryosphaeriales</taxon>
        <taxon>Aplosporellaceae</taxon>
        <taxon>Aplosporella</taxon>
    </lineage>
</organism>
<dbReference type="InterPro" id="IPR011990">
    <property type="entry name" value="TPR-like_helical_dom_sf"/>
</dbReference>
<evidence type="ECO:0000256" key="2">
    <source>
        <dbReference type="SAM" id="MobiDB-lite"/>
    </source>
</evidence>
<dbReference type="SUPFAM" id="SSF48452">
    <property type="entry name" value="TPR-like"/>
    <property type="match status" value="1"/>
</dbReference>
<evidence type="ECO:0000313" key="4">
    <source>
        <dbReference type="Proteomes" id="UP000799438"/>
    </source>
</evidence>
<sequence>MLERATSCFESGGSRLLRGRKRCFRSRRMLHSSFWHHGAVDLDLPAWWATVLQPTTAAGQETDGRGGGVQHHASHDALFLDFLYPAKTLALMRRITTYGWESLRLRHTRASNGVRVRQFSSTAIVRRKKGNTPGVDGAGNDGNVQDSDESENGPFPPPVAGEGGYDHDSIGEDGLDAFDADPSLADETSPMPLPGKAPNKAAFQDSEATSDALEEDTEIASTPEELQEMLSADEADHRLVWKIYRSLDAESRTPEISADVLQFLGSIRPFTAVQADRALQLYELLPLENRRASSYKCAIMAHLNNGDLGKAALVHKQAIEVKKLNTGDFGTAELLAYAINKEQWQLAAEAYRAANAVSGVFIRYWTIAQKKIDLLRFLDALLIYARRLRRRSQSANDSERLMGHFIVDFADQAIRQSASRISSPSDQLQLWRCILRLKFEGLLRSRHFEYAIKGMAGQKIMQSDEVPELVRRIYQMYISAAKSGSVEASQSPLYSMLLALTKYPRSSKGTRLRLGQVISDWHRLLGDLNFAAVRVLMTFYSRKGDVAKVENYFNDLLRVADGVNSVDIFRPLLEVHARRGDVDKTLQHFSRITQEFGLQPDVGCWNLLLLAHMKQDDLEGACKRFDEMVWSGVQPDAYSFSAVLNLMAQRGDVEGVKEMLVLASEIDASILRAAEVVGYVVSAHIQNDDIPSAETLAEELRKRKEDGHLTGSLTPVFNNLLTAHALQRDVIAARRIFDHMQEHDIQTDAFTYAALMQALALVHQTDAAYKLLRIVLPQKRIKRLALHYAIVMAGFINQRNYRNVWYVDDHRRKEGVRSTMSTRIAAIKASTLAEMQMQADKGMDRTALLERTERLLAATLQNNDPWELASEPQTGLGLTSIFQANESYLAFVIMAYGSRGSYDYVKRMFEEYMQRQRDKRGDPDIQPPMRMLTALMHTHLRNGKYEELQECWNLALSQASYTISLHAPVNATEASSLSAKDPETDETAETLRDGEMAPSRRHILSRPMAIYISALHAQGRYSDLISTTTSLLGHGYTFDNHTMNLYVQILARSGRIGSSFDICEARLMPNWHGWRTNYLLRRRYQRTRGWDYMDVRPNKTPRGEVAPAYRTMVMLAAAMKWVRKRDALGRARSSDGEILSEGLLRLRAPMTIAALEEMPYVEDDLQDEFLRDEMD</sequence>
<evidence type="ECO:0000256" key="1">
    <source>
        <dbReference type="PROSITE-ProRule" id="PRU00708"/>
    </source>
</evidence>
<keyword evidence="4" id="KW-1185">Reference proteome</keyword>
<dbReference type="Proteomes" id="UP000799438">
    <property type="component" value="Unassembled WGS sequence"/>
</dbReference>
<gene>
    <name evidence="3" type="ORF">K452DRAFT_362292</name>
</gene>
<dbReference type="PANTHER" id="PTHR47934">
    <property type="entry name" value="PENTATRICOPEPTIDE REPEAT-CONTAINING PROTEIN PET309, MITOCHONDRIAL"/>
    <property type="match status" value="1"/>
</dbReference>
<dbReference type="GO" id="GO:0007005">
    <property type="term" value="P:mitochondrion organization"/>
    <property type="evidence" value="ECO:0007669"/>
    <property type="project" value="TreeGrafter"/>
</dbReference>
<proteinExistence type="predicted"/>
<dbReference type="EMBL" id="ML995511">
    <property type="protein sequence ID" value="KAF2136861.1"/>
    <property type="molecule type" value="Genomic_DNA"/>
</dbReference>
<evidence type="ECO:0008006" key="5">
    <source>
        <dbReference type="Google" id="ProtNLM"/>
    </source>
</evidence>
<dbReference type="GO" id="GO:0003729">
    <property type="term" value="F:mRNA binding"/>
    <property type="evidence" value="ECO:0007669"/>
    <property type="project" value="TreeGrafter"/>
</dbReference>
<name>A0A6A6B2A0_9PEZI</name>
<dbReference type="PROSITE" id="PS51375">
    <property type="entry name" value="PPR"/>
    <property type="match status" value="1"/>
</dbReference>
<dbReference type="RefSeq" id="XP_033392579.1">
    <property type="nucleotide sequence ID" value="XM_033546490.1"/>
</dbReference>